<feature type="compositionally biased region" description="Pro residues" evidence="1">
    <location>
        <begin position="309"/>
        <end position="321"/>
    </location>
</feature>
<keyword evidence="4" id="KW-1185">Reference proteome</keyword>
<feature type="region of interest" description="Disordered" evidence="1">
    <location>
        <begin position="381"/>
        <end position="430"/>
    </location>
</feature>
<feature type="compositionally biased region" description="Low complexity" evidence="1">
    <location>
        <begin position="231"/>
        <end position="248"/>
    </location>
</feature>
<feature type="compositionally biased region" description="Polar residues" evidence="1">
    <location>
        <begin position="218"/>
        <end position="229"/>
    </location>
</feature>
<gene>
    <name evidence="3" type="ORF">SAMN04489860_0914</name>
</gene>
<evidence type="ECO:0000256" key="1">
    <source>
        <dbReference type="SAM" id="MobiDB-lite"/>
    </source>
</evidence>
<dbReference type="AlphaFoldDB" id="A0A1H1PV49"/>
<dbReference type="STRING" id="545619.SAMN04489860_0914"/>
<evidence type="ECO:0000313" key="4">
    <source>
        <dbReference type="Proteomes" id="UP000185663"/>
    </source>
</evidence>
<sequence>MPLFEVDPDRAVLVAQQQDGANLATTAQRVVDGQIDSLLGEQIFPVSERRTEHEPYMLAIDAAGSPVVIEVVASLDEHVLTRAMRFAGAAGRLTRAQLANRYSRGPEAFERDLQRFRDDLPFGAVADPTPGAGARLVVICSAAREDVLDAVDFLRKPGARASVLRASVVTSDDGRRFVDVSPLVTEHLRAAEPVQRTIEEPEAPLQVVTPEPEAPRPVTSSRPTGTRRSGASPTRAAEPAAPASASAPAPSPEPVAQTAPAAPLTSRPLTRAERRARAAAEASASTPDPEPTRTRTETRSQTPSRSEQPEPPARPAPPEPTASPSVVSRRVPDSPPTRRSQRTRTPEPEPEPQQREEYVPYEPPADYDFYRADALADPLTSRTVPSTYDTPPSRSYEAPSAPSYEAPATPSYSRPDPAPVPSVTPTLDPDVDEVDPDLIALAQNIGFSAGLIWVRPRRGQRFEAVLHVDGQIELMDGSCYSNPDAAAIAASGASTADGWSVWRFGDGGPSLMDEFRLRFS</sequence>
<dbReference type="OrthoDB" id="5149322at2"/>
<evidence type="ECO:0000259" key="2">
    <source>
        <dbReference type="Pfam" id="PF18755"/>
    </source>
</evidence>
<dbReference type="InterPro" id="IPR040843">
    <property type="entry name" value="RAMA"/>
</dbReference>
<feature type="domain" description="RAMA" evidence="2">
    <location>
        <begin position="450"/>
        <end position="513"/>
    </location>
</feature>
<evidence type="ECO:0000313" key="3">
    <source>
        <dbReference type="EMBL" id="SDS15191.1"/>
    </source>
</evidence>
<dbReference type="Proteomes" id="UP000185663">
    <property type="component" value="Chromosome I"/>
</dbReference>
<proteinExistence type="predicted"/>
<dbReference type="EMBL" id="LT629776">
    <property type="protein sequence ID" value="SDS15191.1"/>
    <property type="molecule type" value="Genomic_DNA"/>
</dbReference>
<dbReference type="eggNOG" id="COG3064">
    <property type="taxonomic scope" value="Bacteria"/>
</dbReference>
<name>A0A1H1PV49_9CELL</name>
<dbReference type="Pfam" id="PF18755">
    <property type="entry name" value="RAMA"/>
    <property type="match status" value="1"/>
</dbReference>
<feature type="compositionally biased region" description="Polar residues" evidence="1">
    <location>
        <begin position="381"/>
        <end position="393"/>
    </location>
</feature>
<protein>
    <recommendedName>
        <fullName evidence="2">RAMA domain-containing protein</fullName>
    </recommendedName>
</protein>
<organism evidence="3 4">
    <name type="scientific">Paraoerskovia marina</name>
    <dbReference type="NCBI Taxonomy" id="545619"/>
    <lineage>
        <taxon>Bacteria</taxon>
        <taxon>Bacillati</taxon>
        <taxon>Actinomycetota</taxon>
        <taxon>Actinomycetes</taxon>
        <taxon>Micrococcales</taxon>
        <taxon>Cellulomonadaceae</taxon>
        <taxon>Paraoerskovia</taxon>
    </lineage>
</organism>
<dbReference type="RefSeq" id="WP_083371748.1">
    <property type="nucleotide sequence ID" value="NZ_LT629776.1"/>
</dbReference>
<feature type="compositionally biased region" description="Basic and acidic residues" evidence="1">
    <location>
        <begin position="344"/>
        <end position="358"/>
    </location>
</feature>
<feature type="region of interest" description="Disordered" evidence="1">
    <location>
        <begin position="192"/>
        <end position="361"/>
    </location>
</feature>
<reference evidence="3 4" key="1">
    <citation type="submission" date="2016-10" db="EMBL/GenBank/DDBJ databases">
        <authorList>
            <person name="de Groot N.N."/>
        </authorList>
    </citation>
    <scope>NUCLEOTIDE SEQUENCE [LARGE SCALE GENOMIC DNA]</scope>
    <source>
        <strain evidence="3 4">DSM 22126</strain>
    </source>
</reference>
<feature type="compositionally biased region" description="Low complexity" evidence="1">
    <location>
        <begin position="395"/>
        <end position="413"/>
    </location>
</feature>
<accession>A0A1H1PV49</accession>